<accession>A0ABM3LZ64</accession>
<dbReference type="RefSeq" id="XP_052744358.1">
    <property type="nucleotide sequence ID" value="XM_052888398.1"/>
</dbReference>
<comment type="similarity">
    <text evidence="1">Belongs to the FHIP family.</text>
</comment>
<dbReference type="InterPro" id="IPR045669">
    <property type="entry name" value="FHIP_C"/>
</dbReference>
<evidence type="ECO:0000256" key="2">
    <source>
        <dbReference type="SAM" id="MobiDB-lite"/>
    </source>
</evidence>
<dbReference type="InterPro" id="IPR019384">
    <property type="entry name" value="FHIP"/>
</dbReference>
<dbReference type="Proteomes" id="UP001652582">
    <property type="component" value="Chromosome 22"/>
</dbReference>
<feature type="domain" description="FHF complex subunit HOOK-interacting protein C-terminal" evidence="3">
    <location>
        <begin position="595"/>
        <end position="686"/>
    </location>
</feature>
<protein>
    <submittedName>
        <fullName evidence="5">FHF complex subunit HOOK interacting protein 2A-like</fullName>
    </submittedName>
</protein>
<dbReference type="InterPro" id="IPR045668">
    <property type="entry name" value="FHIP_KELAA_motif"/>
</dbReference>
<proteinExistence type="inferred from homology"/>
<dbReference type="Pfam" id="PF19311">
    <property type="entry name" value="KELAA"/>
    <property type="match status" value="1"/>
</dbReference>
<gene>
    <name evidence="5" type="primary">LOC112053060</name>
</gene>
<organism evidence="4 5">
    <name type="scientific">Bicyclus anynana</name>
    <name type="common">Squinting bush brown butterfly</name>
    <dbReference type="NCBI Taxonomy" id="110368"/>
    <lineage>
        <taxon>Eukaryota</taxon>
        <taxon>Metazoa</taxon>
        <taxon>Ecdysozoa</taxon>
        <taxon>Arthropoda</taxon>
        <taxon>Hexapoda</taxon>
        <taxon>Insecta</taxon>
        <taxon>Pterygota</taxon>
        <taxon>Neoptera</taxon>
        <taxon>Endopterygota</taxon>
        <taxon>Lepidoptera</taxon>
        <taxon>Glossata</taxon>
        <taxon>Ditrysia</taxon>
        <taxon>Papilionoidea</taxon>
        <taxon>Nymphalidae</taxon>
        <taxon>Satyrinae</taxon>
        <taxon>Satyrini</taxon>
        <taxon>Mycalesina</taxon>
        <taxon>Bicyclus</taxon>
    </lineage>
</organism>
<reference evidence="5" key="1">
    <citation type="submission" date="2025-08" db="UniProtKB">
        <authorList>
            <consortium name="RefSeq"/>
        </authorList>
    </citation>
    <scope>IDENTIFICATION</scope>
</reference>
<dbReference type="PANTHER" id="PTHR21705:SF12">
    <property type="entry name" value="FHF COMPLEX SUBUNIT HOOK-INTERACTING PROTEIN C-TERMINAL DOMAIN-CONTAINING PROTEIN"/>
    <property type="match status" value="1"/>
</dbReference>
<dbReference type="GeneID" id="112053060"/>
<feature type="compositionally biased region" description="Basic and acidic residues" evidence="2">
    <location>
        <begin position="572"/>
        <end position="587"/>
    </location>
</feature>
<dbReference type="Pfam" id="PF10257">
    <property type="entry name" value="RAI16-like"/>
    <property type="match status" value="1"/>
</dbReference>
<sequence>MLSRFSDVLQSAADVLAPPPSRLEEFQYHWKMVLNFYHNYDESSKQRVEDTRLPHHLQHMLQLLVDEEAEAAAGADAGAGALGACREAVARRAVPLPDALAALAHADRPAGARALALALLAALLRRTRASLHCAPVHGPLRRVLLRAAPPASPTEREEAELLLALCGRVRREPSLAALFTAPLPEEEPALRLPPAAPRRSPLWDVPPPAARVALAGDGRRTPHDEPERLLLAEPLLRHLHSADSRVVLRACEALLVLASLPAPEVAHLLASSPACECVAERLLAAFRAVPADLDPADAEALPAGWASAPPDEPAPRAPGRRQLGAFFGWLDYCDTLCKECHPALAAHLARAFRSHFLDAAGEALSARGALLATALLARCLRRLDAPELVDEFSDWLVGDGPLEEWPLLLTLVDNCLGADHDLTLETLRFFEVIVEKGNERSMERLVLARVSSRGYVAPPAERDDSAERDERERLNDVSFARERERSRDALQQLQHERRVRERVGELLAHERDERAPSPDLHDDINSFLLLLPRAVLSDPLGADYAQYVADAQRQLQHWLDCTAAHAWRRDTRDADADSCDSRAEADRPAPAPFDEGPFLRALLELAARMPERPYRVNLQLTAVLARLALLPHAALREYLLRPALPAAPATRTLFRALSGVAARLAVAVPRLAQHRRRLHRTRLQLLSEDPAADDAPRHPLLETLIVLEEFCKELAAIAFVQHQHERQQR</sequence>
<keyword evidence="4" id="KW-1185">Reference proteome</keyword>
<dbReference type="PANTHER" id="PTHR21705">
    <property type="entry name" value="RAI16 PROTEIN-RELATED"/>
    <property type="match status" value="1"/>
</dbReference>
<name>A0ABM3LZ64_BICAN</name>
<feature type="region of interest" description="Disordered" evidence="2">
    <location>
        <begin position="572"/>
        <end position="591"/>
    </location>
</feature>
<evidence type="ECO:0000256" key="1">
    <source>
        <dbReference type="ARBA" id="ARBA00024336"/>
    </source>
</evidence>
<dbReference type="Pfam" id="PF19314">
    <property type="entry name" value="DUF5917"/>
    <property type="match status" value="1"/>
</dbReference>
<evidence type="ECO:0000313" key="4">
    <source>
        <dbReference type="Proteomes" id="UP001652582"/>
    </source>
</evidence>
<evidence type="ECO:0000313" key="5">
    <source>
        <dbReference type="RefSeq" id="XP_052744358.1"/>
    </source>
</evidence>
<evidence type="ECO:0000259" key="3">
    <source>
        <dbReference type="Pfam" id="PF19314"/>
    </source>
</evidence>